<organism evidence="1 2">
    <name type="scientific">Exobacillus caeni</name>
    <dbReference type="NCBI Taxonomy" id="2574798"/>
    <lineage>
        <taxon>Bacteria</taxon>
        <taxon>Bacillati</taxon>
        <taxon>Bacillota</taxon>
        <taxon>Bacilli</taxon>
        <taxon>Bacillales</taxon>
        <taxon>Guptibacillaceae</taxon>
        <taxon>Exobacillus</taxon>
    </lineage>
</organism>
<comment type="caution">
    <text evidence="1">The sequence shown here is derived from an EMBL/GenBank/DDBJ whole genome shotgun (WGS) entry which is preliminary data.</text>
</comment>
<proteinExistence type="predicted"/>
<name>A0A5R9EXQ9_9BACL</name>
<dbReference type="Gene3D" id="1.10.490.20">
    <property type="entry name" value="Phycocyanins"/>
    <property type="match status" value="1"/>
</dbReference>
<dbReference type="OrthoDB" id="2376384at2"/>
<accession>A0A5R9EXQ9</accession>
<gene>
    <name evidence="1" type="ORF">FCL54_23090</name>
</gene>
<dbReference type="Proteomes" id="UP000308230">
    <property type="component" value="Unassembled WGS sequence"/>
</dbReference>
<dbReference type="EMBL" id="SWLG01000035">
    <property type="protein sequence ID" value="TLS34956.1"/>
    <property type="molecule type" value="Genomic_DNA"/>
</dbReference>
<reference evidence="1 2" key="1">
    <citation type="submission" date="2019-04" db="EMBL/GenBank/DDBJ databases">
        <title>Bacillus caeni sp. nov., a bacterium isolated from mangrove sediment.</title>
        <authorList>
            <person name="Huang H."/>
            <person name="Mo K."/>
            <person name="Hu Y."/>
        </authorList>
    </citation>
    <scope>NUCLEOTIDE SEQUENCE [LARGE SCALE GENOMIC DNA]</scope>
    <source>
        <strain evidence="1 2">HB172195</strain>
    </source>
</reference>
<keyword evidence="2" id="KW-1185">Reference proteome</keyword>
<sequence length="117" mass="14082">MIDEITEGIYQDYPELLERYGERGREKCREDNQHHFHQLHTAYKMKNDQFFIDYANWLNGVLTSRGMKSEHLIDNFNRIKKSVWKEEQSDEQEAYIHMLQKANESLSKEKATISQQK</sequence>
<dbReference type="InterPro" id="IPR038719">
    <property type="entry name" value="Phycobilisome_asu/bsu_sf"/>
</dbReference>
<protein>
    <submittedName>
        <fullName evidence="1">Uncharacterized protein</fullName>
    </submittedName>
</protein>
<dbReference type="AlphaFoldDB" id="A0A5R9EXQ9"/>
<evidence type="ECO:0000313" key="2">
    <source>
        <dbReference type="Proteomes" id="UP000308230"/>
    </source>
</evidence>
<evidence type="ECO:0000313" key="1">
    <source>
        <dbReference type="EMBL" id="TLS34956.1"/>
    </source>
</evidence>